<dbReference type="AlphaFoldDB" id="A0A378XX01"/>
<dbReference type="GeneID" id="93350431"/>
<protein>
    <submittedName>
        <fullName evidence="1">Uncharacterized protein</fullName>
    </submittedName>
</protein>
<accession>A0A378XX01</accession>
<proteinExistence type="predicted"/>
<name>A0A378XX01_PAEPO</name>
<organism evidence="1 2">
    <name type="scientific">Paenibacillus polymyxa</name>
    <name type="common">Bacillus polymyxa</name>
    <dbReference type="NCBI Taxonomy" id="1406"/>
    <lineage>
        <taxon>Bacteria</taxon>
        <taxon>Bacillati</taxon>
        <taxon>Bacillota</taxon>
        <taxon>Bacilli</taxon>
        <taxon>Bacillales</taxon>
        <taxon>Paenibacillaceae</taxon>
        <taxon>Paenibacillus</taxon>
    </lineage>
</organism>
<dbReference type="RefSeq" id="WP_019686731.1">
    <property type="nucleotide sequence ID" value="NZ_CP036496.1"/>
</dbReference>
<dbReference type="Proteomes" id="UP000254400">
    <property type="component" value="Unassembled WGS sequence"/>
</dbReference>
<evidence type="ECO:0000313" key="1">
    <source>
        <dbReference type="EMBL" id="SUA68370.1"/>
    </source>
</evidence>
<gene>
    <name evidence="1" type="ORF">NCTC10343_01648</name>
</gene>
<reference evidence="1 2" key="1">
    <citation type="submission" date="2018-06" db="EMBL/GenBank/DDBJ databases">
        <authorList>
            <consortium name="Pathogen Informatics"/>
            <person name="Doyle S."/>
        </authorList>
    </citation>
    <scope>NUCLEOTIDE SEQUENCE [LARGE SCALE GENOMIC DNA]</scope>
    <source>
        <strain evidence="1 2">NCTC10343</strain>
    </source>
</reference>
<dbReference type="EMBL" id="UGSC01000001">
    <property type="protein sequence ID" value="SUA68370.1"/>
    <property type="molecule type" value="Genomic_DNA"/>
</dbReference>
<evidence type="ECO:0000313" key="2">
    <source>
        <dbReference type="Proteomes" id="UP000254400"/>
    </source>
</evidence>
<sequence>MTSYEKVIQSFHSKPQKKSLFPEGLIHEFFNTALGYFELDLYLLNWNEDSFEFEKELSTSEISLLSSLMYQAYMERELDRIIKLNSIVGKDISLTGMGDSKRVTNARLESLAKSNQTTINKLKESSFYD</sequence>